<sequence length="98" mass="11215">MIVFALLLSSAFSFSVGLSCQRCSGCCFSMQLTDEAITTPWRFFGMVDVAMWSCALNARKVTPSIRELCFEYHSLSFHVTSSLSLVHQLRFFYDLYFL</sequence>
<feature type="signal peptide" evidence="1">
    <location>
        <begin position="1"/>
        <end position="17"/>
    </location>
</feature>
<reference evidence="2" key="1">
    <citation type="journal article" date="2023" name="Mol. Phylogenet. Evol.">
        <title>Genome-scale phylogeny and comparative genomics of the fungal order Sordariales.</title>
        <authorList>
            <person name="Hensen N."/>
            <person name="Bonometti L."/>
            <person name="Westerberg I."/>
            <person name="Brannstrom I.O."/>
            <person name="Guillou S."/>
            <person name="Cros-Aarteil S."/>
            <person name="Calhoun S."/>
            <person name="Haridas S."/>
            <person name="Kuo A."/>
            <person name="Mondo S."/>
            <person name="Pangilinan J."/>
            <person name="Riley R."/>
            <person name="LaButti K."/>
            <person name="Andreopoulos B."/>
            <person name="Lipzen A."/>
            <person name="Chen C."/>
            <person name="Yan M."/>
            <person name="Daum C."/>
            <person name="Ng V."/>
            <person name="Clum A."/>
            <person name="Steindorff A."/>
            <person name="Ohm R.A."/>
            <person name="Martin F."/>
            <person name="Silar P."/>
            <person name="Natvig D.O."/>
            <person name="Lalanne C."/>
            <person name="Gautier V."/>
            <person name="Ament-Velasquez S.L."/>
            <person name="Kruys A."/>
            <person name="Hutchinson M.I."/>
            <person name="Powell A.J."/>
            <person name="Barry K."/>
            <person name="Miller A.N."/>
            <person name="Grigoriev I.V."/>
            <person name="Debuchy R."/>
            <person name="Gladieux P."/>
            <person name="Hiltunen Thoren M."/>
            <person name="Johannesson H."/>
        </authorList>
    </citation>
    <scope>NUCLEOTIDE SEQUENCE</scope>
    <source>
        <strain evidence="2">CBS 560.94</strain>
    </source>
</reference>
<gene>
    <name evidence="2" type="ORF">B0H65DRAFT_467505</name>
</gene>
<protein>
    <recommendedName>
        <fullName evidence="4">Secreted protein</fullName>
    </recommendedName>
</protein>
<feature type="chain" id="PRO_5042291298" description="Secreted protein" evidence="1">
    <location>
        <begin position="18"/>
        <end position="98"/>
    </location>
</feature>
<dbReference type="AlphaFoldDB" id="A0AAE0MSY1"/>
<evidence type="ECO:0000256" key="1">
    <source>
        <dbReference type="SAM" id="SignalP"/>
    </source>
</evidence>
<dbReference type="EMBL" id="JAUEPP010000004">
    <property type="protein sequence ID" value="KAK3345726.1"/>
    <property type="molecule type" value="Genomic_DNA"/>
</dbReference>
<reference evidence="2" key="2">
    <citation type="submission" date="2023-06" db="EMBL/GenBank/DDBJ databases">
        <authorList>
            <consortium name="Lawrence Berkeley National Laboratory"/>
            <person name="Haridas S."/>
            <person name="Hensen N."/>
            <person name="Bonometti L."/>
            <person name="Westerberg I."/>
            <person name="Brannstrom I.O."/>
            <person name="Guillou S."/>
            <person name="Cros-Aarteil S."/>
            <person name="Calhoun S."/>
            <person name="Kuo A."/>
            <person name="Mondo S."/>
            <person name="Pangilinan J."/>
            <person name="Riley R."/>
            <person name="Labutti K."/>
            <person name="Andreopoulos B."/>
            <person name="Lipzen A."/>
            <person name="Chen C."/>
            <person name="Yanf M."/>
            <person name="Daum C."/>
            <person name="Ng V."/>
            <person name="Clum A."/>
            <person name="Steindorff A."/>
            <person name="Ohm R."/>
            <person name="Martin F."/>
            <person name="Silar P."/>
            <person name="Natvig D."/>
            <person name="Lalanne C."/>
            <person name="Gautier V."/>
            <person name="Ament-Velasquez S.L."/>
            <person name="Kruys A."/>
            <person name="Hutchinson M.I."/>
            <person name="Powell A.J."/>
            <person name="Barry K."/>
            <person name="Miller A.N."/>
            <person name="Grigoriev I.V."/>
            <person name="Debuchy R."/>
            <person name="Gladieux P."/>
            <person name="Thoren M.H."/>
            <person name="Johannesson H."/>
        </authorList>
    </citation>
    <scope>NUCLEOTIDE SEQUENCE</scope>
    <source>
        <strain evidence="2">CBS 560.94</strain>
    </source>
</reference>
<evidence type="ECO:0000313" key="2">
    <source>
        <dbReference type="EMBL" id="KAK3345726.1"/>
    </source>
</evidence>
<accession>A0AAE0MSY1</accession>
<keyword evidence="1" id="KW-0732">Signal</keyword>
<proteinExistence type="predicted"/>
<evidence type="ECO:0008006" key="4">
    <source>
        <dbReference type="Google" id="ProtNLM"/>
    </source>
</evidence>
<dbReference type="GeneID" id="87864064"/>
<dbReference type="Proteomes" id="UP001278500">
    <property type="component" value="Unassembled WGS sequence"/>
</dbReference>
<dbReference type="RefSeq" id="XP_062682339.1">
    <property type="nucleotide sequence ID" value="XM_062826910.1"/>
</dbReference>
<name>A0AAE0MSY1_9PEZI</name>
<organism evidence="2 3">
    <name type="scientific">Neurospora tetraspora</name>
    <dbReference type="NCBI Taxonomy" id="94610"/>
    <lineage>
        <taxon>Eukaryota</taxon>
        <taxon>Fungi</taxon>
        <taxon>Dikarya</taxon>
        <taxon>Ascomycota</taxon>
        <taxon>Pezizomycotina</taxon>
        <taxon>Sordariomycetes</taxon>
        <taxon>Sordariomycetidae</taxon>
        <taxon>Sordariales</taxon>
        <taxon>Sordariaceae</taxon>
        <taxon>Neurospora</taxon>
    </lineage>
</organism>
<keyword evidence="3" id="KW-1185">Reference proteome</keyword>
<comment type="caution">
    <text evidence="2">The sequence shown here is derived from an EMBL/GenBank/DDBJ whole genome shotgun (WGS) entry which is preliminary data.</text>
</comment>
<evidence type="ECO:0000313" key="3">
    <source>
        <dbReference type="Proteomes" id="UP001278500"/>
    </source>
</evidence>